<evidence type="ECO:0000256" key="5">
    <source>
        <dbReference type="ARBA" id="ARBA00023172"/>
    </source>
</evidence>
<evidence type="ECO:0000256" key="4">
    <source>
        <dbReference type="ARBA" id="ARBA00022490"/>
    </source>
</evidence>
<reference evidence="6 7" key="1">
    <citation type="submission" date="2019-08" db="EMBL/GenBank/DDBJ databases">
        <authorList>
            <person name="Guy L."/>
        </authorList>
    </citation>
    <scope>NUCLEOTIDE SEQUENCE [LARGE SCALE GENOMIC DNA]</scope>
    <source>
        <strain evidence="6 7">SGT-108</strain>
    </source>
</reference>
<comment type="subcellular location">
    <subcellularLocation>
        <location evidence="1">Cytoplasm</location>
        <location evidence="1">Nucleoid</location>
    </subcellularLocation>
</comment>
<dbReference type="GO" id="GO:0000018">
    <property type="term" value="P:regulation of DNA recombination"/>
    <property type="evidence" value="ECO:0007669"/>
    <property type="project" value="TreeGrafter"/>
</dbReference>
<gene>
    <name evidence="6" type="primary">rdgC</name>
    <name evidence="6" type="ORF">AQUSIP_23500</name>
</gene>
<dbReference type="KEGG" id="asip:AQUSIP_23500"/>
<keyword evidence="5" id="KW-0233">DNA recombination</keyword>
<accession>A0A5E4PL14</accession>
<evidence type="ECO:0000256" key="1">
    <source>
        <dbReference type="ARBA" id="ARBA00004453"/>
    </source>
</evidence>
<dbReference type="AlphaFoldDB" id="A0A5E4PL14"/>
<proteinExistence type="inferred from homology"/>
<dbReference type="RefSeq" id="WP_172622862.1">
    <property type="nucleotide sequence ID" value="NZ_LR699120.1"/>
</dbReference>
<dbReference type="GO" id="GO:0043590">
    <property type="term" value="C:bacterial nucleoid"/>
    <property type="evidence" value="ECO:0007669"/>
    <property type="project" value="TreeGrafter"/>
</dbReference>
<sequence>MWFKQVQLFQLTSPIQSSPNALAEKLEPLAFNPCLPSMPSSAGWISPVEEEGAPLARGLNGCIMFCLQAEEKILPASVVTQTLKEKIRQIELAEGRRVRQKEKLSYKEEVTQTLLPRAFSKYSRTYAYIDTRNQWLVLNSTSPKKTEAFLSMFKKSLGDGICSIDVIKPASIVTQWLKNKDYPQAFSIEKFCVLQDPDQQNRVIRCQQQDLFDSSIQSLVKDGCEAIQIGLCWHDKLSFVMADDFSFRSIHLADDDLAEIQDEMESRQQKFDADFVMMTEMYAGLINDLLAAFAKEKKPEAVKKLAMTG</sequence>
<name>A0A5E4PL14_9COXI</name>
<dbReference type="GO" id="GO:0006310">
    <property type="term" value="P:DNA recombination"/>
    <property type="evidence" value="ECO:0007669"/>
    <property type="project" value="UniProtKB-KW"/>
</dbReference>
<organism evidence="6 7">
    <name type="scientific">Aquicella siphonis</name>
    <dbReference type="NCBI Taxonomy" id="254247"/>
    <lineage>
        <taxon>Bacteria</taxon>
        <taxon>Pseudomonadati</taxon>
        <taxon>Pseudomonadota</taxon>
        <taxon>Gammaproteobacteria</taxon>
        <taxon>Legionellales</taxon>
        <taxon>Coxiellaceae</taxon>
        <taxon>Aquicella</taxon>
    </lineage>
</organism>
<protein>
    <recommendedName>
        <fullName evidence="3">Recombination-associated protein RdgC</fullName>
    </recommendedName>
</protein>
<evidence type="ECO:0000313" key="7">
    <source>
        <dbReference type="Proteomes" id="UP000324194"/>
    </source>
</evidence>
<dbReference type="NCBIfam" id="NF001464">
    <property type="entry name" value="PRK00321.1-5"/>
    <property type="match status" value="1"/>
</dbReference>
<evidence type="ECO:0000256" key="3">
    <source>
        <dbReference type="ARBA" id="ARBA00022296"/>
    </source>
</evidence>
<evidence type="ECO:0000313" key="6">
    <source>
        <dbReference type="EMBL" id="VVC77023.1"/>
    </source>
</evidence>
<keyword evidence="4" id="KW-0963">Cytoplasm</keyword>
<keyword evidence="7" id="KW-1185">Reference proteome</keyword>
<evidence type="ECO:0000256" key="2">
    <source>
        <dbReference type="ARBA" id="ARBA00008657"/>
    </source>
</evidence>
<comment type="similarity">
    <text evidence="2">Belongs to the RdgC family.</text>
</comment>
<dbReference type="PANTHER" id="PTHR38103:SF1">
    <property type="entry name" value="RECOMBINATION-ASSOCIATED PROTEIN RDGC"/>
    <property type="match status" value="1"/>
</dbReference>
<dbReference type="EMBL" id="LR699120">
    <property type="protein sequence ID" value="VVC77023.1"/>
    <property type="molecule type" value="Genomic_DNA"/>
</dbReference>
<dbReference type="GO" id="GO:0003690">
    <property type="term" value="F:double-stranded DNA binding"/>
    <property type="evidence" value="ECO:0007669"/>
    <property type="project" value="TreeGrafter"/>
</dbReference>
<dbReference type="Proteomes" id="UP000324194">
    <property type="component" value="Chromosome 2"/>
</dbReference>
<dbReference type="InterPro" id="IPR007476">
    <property type="entry name" value="RdgC"/>
</dbReference>
<dbReference type="PANTHER" id="PTHR38103">
    <property type="entry name" value="RECOMBINATION-ASSOCIATED PROTEIN RDGC"/>
    <property type="match status" value="1"/>
</dbReference>
<dbReference type="Pfam" id="PF04381">
    <property type="entry name" value="RdgC"/>
    <property type="match status" value="1"/>
</dbReference>